<dbReference type="PANTHER" id="PTHR30417">
    <property type="entry name" value="N-ACETYLMURAMOYL-L-ALANINE AMIDASE AMID"/>
    <property type="match status" value="1"/>
</dbReference>
<keyword evidence="8" id="KW-1185">Reference proteome</keyword>
<evidence type="ECO:0000259" key="6">
    <source>
        <dbReference type="SMART" id="SM00644"/>
    </source>
</evidence>
<reference evidence="7 8" key="1">
    <citation type="submission" date="2024-09" db="EMBL/GenBank/DDBJ databases">
        <authorList>
            <person name="Sun Q."/>
            <person name="Mori K."/>
        </authorList>
    </citation>
    <scope>NUCLEOTIDE SEQUENCE [LARGE SCALE GENOMIC DNA]</scope>
    <source>
        <strain evidence="7 8">CCM 7765</strain>
    </source>
</reference>
<comment type="catalytic activity">
    <reaction evidence="1">
        <text>Hydrolyzes the link between N-acetylmuramoyl residues and L-amino acid residues in certain cell-wall glycopeptides.</text>
        <dbReference type="EC" id="3.5.1.28"/>
    </reaction>
</comment>
<protein>
    <recommendedName>
        <fullName evidence="2">N-acetylmuramoyl-L-alanine amidase</fullName>
        <ecNumber evidence="2">3.5.1.28</ecNumber>
    </recommendedName>
</protein>
<feature type="domain" description="N-acetylmuramoyl-L-alanine amidase" evidence="6">
    <location>
        <begin position="75"/>
        <end position="206"/>
    </location>
</feature>
<dbReference type="SMART" id="SM00644">
    <property type="entry name" value="Ami_2"/>
    <property type="match status" value="1"/>
</dbReference>
<evidence type="ECO:0000256" key="3">
    <source>
        <dbReference type="ARBA" id="ARBA00022801"/>
    </source>
</evidence>
<dbReference type="InterPro" id="IPR002502">
    <property type="entry name" value="Amidase_domain"/>
</dbReference>
<dbReference type="Proteomes" id="UP001589774">
    <property type="component" value="Unassembled WGS sequence"/>
</dbReference>
<feature type="chain" id="PRO_5047302434" description="N-acetylmuramoyl-L-alanine amidase" evidence="5">
    <location>
        <begin position="23"/>
        <end position="288"/>
    </location>
</feature>
<evidence type="ECO:0000256" key="4">
    <source>
        <dbReference type="ARBA" id="ARBA00023316"/>
    </source>
</evidence>
<dbReference type="PANTHER" id="PTHR30417:SF1">
    <property type="entry name" value="N-ACETYLMURAMOYL-L-ALANINE AMIDASE AMID"/>
    <property type="match status" value="1"/>
</dbReference>
<evidence type="ECO:0000313" key="7">
    <source>
        <dbReference type="EMBL" id="MFC0316833.1"/>
    </source>
</evidence>
<organism evidence="7 8">
    <name type="scientific">Olivibacter oleidegradans</name>
    <dbReference type="NCBI Taxonomy" id="760123"/>
    <lineage>
        <taxon>Bacteria</taxon>
        <taxon>Pseudomonadati</taxon>
        <taxon>Bacteroidota</taxon>
        <taxon>Sphingobacteriia</taxon>
        <taxon>Sphingobacteriales</taxon>
        <taxon>Sphingobacteriaceae</taxon>
        <taxon>Olivibacter</taxon>
    </lineage>
</organism>
<dbReference type="SUPFAM" id="SSF55846">
    <property type="entry name" value="N-acetylmuramoyl-L-alanine amidase-like"/>
    <property type="match status" value="1"/>
</dbReference>
<feature type="signal peptide" evidence="5">
    <location>
        <begin position="1"/>
        <end position="22"/>
    </location>
</feature>
<dbReference type="EMBL" id="JBHLWO010000001">
    <property type="protein sequence ID" value="MFC0316833.1"/>
    <property type="molecule type" value="Genomic_DNA"/>
</dbReference>
<accession>A0ABV6HD65</accession>
<dbReference type="RefSeq" id="WP_130855111.1">
    <property type="nucleotide sequence ID" value="NZ_JBHLWO010000001.1"/>
</dbReference>
<evidence type="ECO:0000313" key="8">
    <source>
        <dbReference type="Proteomes" id="UP001589774"/>
    </source>
</evidence>
<keyword evidence="5" id="KW-0732">Signal</keyword>
<evidence type="ECO:0000256" key="5">
    <source>
        <dbReference type="SAM" id="SignalP"/>
    </source>
</evidence>
<dbReference type="CDD" id="cd06583">
    <property type="entry name" value="PGRP"/>
    <property type="match status" value="1"/>
</dbReference>
<evidence type="ECO:0000256" key="2">
    <source>
        <dbReference type="ARBA" id="ARBA00011901"/>
    </source>
</evidence>
<name>A0ABV6HD65_9SPHI</name>
<keyword evidence="4" id="KW-0961">Cell wall biogenesis/degradation</keyword>
<dbReference type="PROSITE" id="PS51257">
    <property type="entry name" value="PROKAR_LIPOPROTEIN"/>
    <property type="match status" value="1"/>
</dbReference>
<dbReference type="EC" id="3.5.1.28" evidence="2"/>
<gene>
    <name evidence="7" type="ORF">ACFFI0_00885</name>
</gene>
<evidence type="ECO:0000256" key="1">
    <source>
        <dbReference type="ARBA" id="ARBA00001561"/>
    </source>
</evidence>
<proteinExistence type="predicted"/>
<dbReference type="GO" id="GO:0008745">
    <property type="term" value="F:N-acetylmuramoyl-L-alanine amidase activity"/>
    <property type="evidence" value="ECO:0007669"/>
    <property type="project" value="UniProtKB-EC"/>
</dbReference>
<dbReference type="Gene3D" id="3.40.80.10">
    <property type="entry name" value="Peptidoglycan recognition protein-like"/>
    <property type="match status" value="1"/>
</dbReference>
<comment type="caution">
    <text evidence="7">The sequence shown here is derived from an EMBL/GenBank/DDBJ whole genome shotgun (WGS) entry which is preliminary data.</text>
</comment>
<dbReference type="Pfam" id="PF01510">
    <property type="entry name" value="Amidase_2"/>
    <property type="match status" value="1"/>
</dbReference>
<sequence>MLKHICSYGYMVLMLFFLSACASKKKFAETNKIYEKQVEQLAEVIKQPLPTPQHMASAGLPSPGVEGQRKDFEWVGTVNFNMRKPNFVILHHTAQDSIQQTLRTFTLERTQVSAHYIIDKEGKVYQLLNDYLRAWHAGNGRWGSVTDMNSASIGVEMDNNGVEPYTEPQINNLLVLLDTLKANYKIPSENFIGHGDIAPGRKVDPGINFPWKRLAEKGFGLWYDDVLQAPPTTFNPLDGLRILGYDTRNASAAILAFKRHFIPEETTEEWTPFALSVLYNLYIKKTTL</sequence>
<dbReference type="InterPro" id="IPR036505">
    <property type="entry name" value="Amidase/PGRP_sf"/>
</dbReference>
<keyword evidence="3 7" id="KW-0378">Hydrolase</keyword>
<dbReference type="InterPro" id="IPR051206">
    <property type="entry name" value="NAMLAA_amidase_2"/>
</dbReference>